<comment type="subcellular location">
    <subcellularLocation>
        <location evidence="1">Membrane</location>
        <topology evidence="1">Multi-pass membrane protein</topology>
    </subcellularLocation>
</comment>
<protein>
    <submittedName>
        <fullName evidence="9">Putative mfs-type transporter</fullName>
    </submittedName>
</protein>
<feature type="transmembrane region" description="Helical" evidence="6">
    <location>
        <begin position="143"/>
        <end position="165"/>
    </location>
</feature>
<dbReference type="InterPro" id="IPR036259">
    <property type="entry name" value="MFS_trans_sf"/>
</dbReference>
<evidence type="ECO:0000256" key="1">
    <source>
        <dbReference type="ARBA" id="ARBA00004141"/>
    </source>
</evidence>
<dbReference type="PANTHER" id="PTHR23506">
    <property type="entry name" value="GH10249P"/>
    <property type="match status" value="1"/>
</dbReference>
<feature type="transmembrane region" description="Helical" evidence="6">
    <location>
        <begin position="171"/>
        <end position="192"/>
    </location>
</feature>
<feature type="transmembrane region" description="Helical" evidence="6">
    <location>
        <begin position="213"/>
        <end position="236"/>
    </location>
</feature>
<feature type="transmembrane region" description="Helical" evidence="6">
    <location>
        <begin position="351"/>
        <end position="369"/>
    </location>
</feature>
<dbReference type="GO" id="GO:0022857">
    <property type="term" value="F:transmembrane transporter activity"/>
    <property type="evidence" value="ECO:0007669"/>
    <property type="project" value="InterPro"/>
</dbReference>
<reference evidence="9" key="1">
    <citation type="journal article" date="2014" name="Insect Biochem. Mol. Biol.">
        <title>An insight into the sialome of the frog biting fly, Corethrella appendiculata.</title>
        <authorList>
            <person name="Ribeiro J.M.C."/>
            <person name="Chagas A.C."/>
            <person name="Pham V.M."/>
            <person name="Lounibos L.P."/>
            <person name="Calvo E."/>
        </authorList>
    </citation>
    <scope>NUCLEOTIDE SEQUENCE</scope>
    <source>
        <tissue evidence="9">Salivary glands</tissue>
    </source>
</reference>
<evidence type="ECO:0000313" key="9">
    <source>
        <dbReference type="EMBL" id="JAB57563.1"/>
    </source>
</evidence>
<dbReference type="InterPro" id="IPR050930">
    <property type="entry name" value="MFS_Vesicular_Transporter"/>
</dbReference>
<feature type="domain" description="Major facilitator superfamily (MFS) profile" evidence="8">
    <location>
        <begin position="12"/>
        <end position="410"/>
    </location>
</feature>
<keyword evidence="2" id="KW-0813">Transport</keyword>
<evidence type="ECO:0000256" key="7">
    <source>
        <dbReference type="SAM" id="SignalP"/>
    </source>
</evidence>
<accession>U5EXX6</accession>
<dbReference type="Gene3D" id="1.20.1250.20">
    <property type="entry name" value="MFS general substrate transporter like domains"/>
    <property type="match status" value="2"/>
</dbReference>
<feature type="transmembrane region" description="Helical" evidence="6">
    <location>
        <begin position="48"/>
        <end position="66"/>
    </location>
</feature>
<feature type="signal peptide" evidence="7">
    <location>
        <begin position="1"/>
        <end position="24"/>
    </location>
</feature>
<dbReference type="InterPro" id="IPR011701">
    <property type="entry name" value="MFS"/>
</dbReference>
<evidence type="ECO:0000259" key="8">
    <source>
        <dbReference type="PROSITE" id="PS50850"/>
    </source>
</evidence>
<dbReference type="PANTHER" id="PTHR23506:SF26">
    <property type="entry name" value="MFS-TYPE TRANSPORTER SLC18B1"/>
    <property type="match status" value="1"/>
</dbReference>
<feature type="transmembrane region" description="Helical" evidence="6">
    <location>
        <begin position="381"/>
        <end position="407"/>
    </location>
</feature>
<keyword evidence="7" id="KW-0732">Signal</keyword>
<evidence type="ECO:0000256" key="4">
    <source>
        <dbReference type="ARBA" id="ARBA00022989"/>
    </source>
</evidence>
<feature type="transmembrane region" description="Helical" evidence="6">
    <location>
        <begin position="311"/>
        <end position="330"/>
    </location>
</feature>
<evidence type="ECO:0000256" key="6">
    <source>
        <dbReference type="SAM" id="Phobius"/>
    </source>
</evidence>
<feature type="transmembrane region" description="Helical" evidence="6">
    <location>
        <begin position="78"/>
        <end position="96"/>
    </location>
</feature>
<dbReference type="PROSITE" id="PS50850">
    <property type="entry name" value="MFS"/>
    <property type="match status" value="1"/>
</dbReference>
<dbReference type="Pfam" id="PF07690">
    <property type="entry name" value="MFS_1"/>
    <property type="match status" value="1"/>
</dbReference>
<dbReference type="InterPro" id="IPR020846">
    <property type="entry name" value="MFS_dom"/>
</dbReference>
<feature type="transmembrane region" description="Helical" evidence="6">
    <location>
        <begin position="108"/>
        <end position="131"/>
    </location>
</feature>
<keyword evidence="5 6" id="KW-0472">Membrane</keyword>
<dbReference type="AlphaFoldDB" id="U5EXX6"/>
<feature type="chain" id="PRO_5004659906" evidence="7">
    <location>
        <begin position="25"/>
        <end position="519"/>
    </location>
</feature>
<evidence type="ECO:0000256" key="5">
    <source>
        <dbReference type="ARBA" id="ARBA00023136"/>
    </source>
</evidence>
<evidence type="ECO:0000256" key="3">
    <source>
        <dbReference type="ARBA" id="ARBA00022692"/>
    </source>
</evidence>
<organism evidence="9">
    <name type="scientific">Corethrella appendiculata</name>
    <dbReference type="NCBI Taxonomy" id="1370023"/>
    <lineage>
        <taxon>Eukaryota</taxon>
        <taxon>Metazoa</taxon>
        <taxon>Ecdysozoa</taxon>
        <taxon>Arthropoda</taxon>
        <taxon>Hexapoda</taxon>
        <taxon>Insecta</taxon>
        <taxon>Pterygota</taxon>
        <taxon>Neoptera</taxon>
        <taxon>Endopterygota</taxon>
        <taxon>Diptera</taxon>
        <taxon>Nematocera</taxon>
        <taxon>Culicoidea</taxon>
        <taxon>Chaoboridae</taxon>
        <taxon>Corethrella</taxon>
    </lineage>
</organism>
<evidence type="ECO:0000256" key="2">
    <source>
        <dbReference type="ARBA" id="ARBA00022448"/>
    </source>
</evidence>
<dbReference type="EMBL" id="GANO01002308">
    <property type="protein sequence ID" value="JAB57563.1"/>
    <property type="molecule type" value="mRNA"/>
</dbReference>
<feature type="transmembrane region" description="Helical" evidence="6">
    <location>
        <begin position="283"/>
        <end position="305"/>
    </location>
</feature>
<keyword evidence="4 6" id="KW-1133">Transmembrane helix</keyword>
<name>U5EXX6_9DIPT</name>
<dbReference type="SUPFAM" id="SSF103473">
    <property type="entry name" value="MFS general substrate transporter"/>
    <property type="match status" value="1"/>
</dbReference>
<keyword evidence="3 6" id="KW-0812">Transmembrane</keyword>
<feature type="transmembrane region" description="Helical" evidence="6">
    <location>
        <begin position="248"/>
        <end position="271"/>
    </location>
</feature>
<proteinExistence type="evidence at transcript level"/>
<dbReference type="GO" id="GO:0016020">
    <property type="term" value="C:membrane"/>
    <property type="evidence" value="ECO:0007669"/>
    <property type="project" value="UniProtKB-SubCell"/>
</dbReference>
<sequence length="519" mass="55424">MGLNFTKRQWLTLIVMGLADFCNAICVSLQAPFFPKEAEKKGATATEYGLVFGIFELVVFLISPIYGQYLNRIGPKVLFNSGIFTTGTAAILFGLLDKVPGHTAFISAAFIIRIVEALGNAAFLTASFAIIAKEFPNNVATTFASLETFFGLGLIVGPMVGGALYSIGGYYLPFVVLGSALFITAILTLCVLPKHESERPPANHKNTSMTKVLKIPGVGVCSLAISATSASIGFLSATLEPHLRQFNLNAVLLGVVFVINGGVYAMTAPLWGMMVDKFLNPKIAAFTGCVFVAIGFCIVGPASFIPLDTTFTLVVSGLVLHGLGIAAILVSTFTDALNTAIKKGLSDNIETYGLISGLWTSTFAFGAFVGPSVSGFLYDMIGFRGSTIFIIALHLLVGLIIILFVCCDKSSSSAPAKYKELSSTESLLKNDTHSSHTSMTNSATSLEISYHQRNKSIFTNGPISVETCRPCGMNNLLVCSNSYNGKPNHWTRLENGTAFQYGITPTYGSFDIRPPETIA</sequence>